<evidence type="ECO:0000256" key="1">
    <source>
        <dbReference type="SAM" id="MobiDB-lite"/>
    </source>
</evidence>
<dbReference type="Proteomes" id="UP000198878">
    <property type="component" value="Unassembled WGS sequence"/>
</dbReference>
<dbReference type="InterPro" id="IPR019587">
    <property type="entry name" value="Polyketide_cyclase/dehydratase"/>
</dbReference>
<evidence type="ECO:0000313" key="2">
    <source>
        <dbReference type="EMBL" id="SEF21437.1"/>
    </source>
</evidence>
<evidence type="ECO:0000313" key="3">
    <source>
        <dbReference type="Proteomes" id="UP000198878"/>
    </source>
</evidence>
<dbReference type="Pfam" id="PF10604">
    <property type="entry name" value="Polyketide_cyc2"/>
    <property type="match status" value="1"/>
</dbReference>
<protein>
    <submittedName>
        <fullName evidence="2">Polyketide cyclase / dehydrase and lipid transport</fullName>
    </submittedName>
</protein>
<dbReference type="EMBL" id="FNUJ01000001">
    <property type="protein sequence ID" value="SEF21437.1"/>
    <property type="molecule type" value="Genomic_DNA"/>
</dbReference>
<reference evidence="3" key="1">
    <citation type="submission" date="2016-10" db="EMBL/GenBank/DDBJ databases">
        <authorList>
            <person name="Varghese N."/>
            <person name="Submissions S."/>
        </authorList>
    </citation>
    <scope>NUCLEOTIDE SEQUENCE [LARGE SCALE GENOMIC DNA]</scope>
    <source>
        <strain evidence="3">DSM 44654</strain>
    </source>
</reference>
<dbReference type="SUPFAM" id="SSF55961">
    <property type="entry name" value="Bet v1-like"/>
    <property type="match status" value="1"/>
</dbReference>
<proteinExistence type="predicted"/>
<name>A0A1H5Q848_9PSEU</name>
<dbReference type="Gene3D" id="3.30.530.20">
    <property type="match status" value="1"/>
</dbReference>
<dbReference type="InterPro" id="IPR023393">
    <property type="entry name" value="START-like_dom_sf"/>
</dbReference>
<keyword evidence="3" id="KW-1185">Reference proteome</keyword>
<gene>
    <name evidence="2" type="ORF">SAMN05421837_101862</name>
</gene>
<dbReference type="AlphaFoldDB" id="A0A1H5Q848"/>
<dbReference type="STRING" id="218821.SAMN05421837_101862"/>
<accession>A0A1H5Q848</accession>
<feature type="region of interest" description="Disordered" evidence="1">
    <location>
        <begin position="133"/>
        <end position="158"/>
    </location>
</feature>
<sequence length="158" mass="16960">MKGEPMTEYRHTATADVPADELFAFLSHPENLPRYFPEMKVAEPKGGDSVHVEAEVHGQRVAGEAWLHTDAANRSLSWGAEGPDDYHGELRIAEDGPASSEITVTLHSVREADGGEVQQGLERTVAAMTHAASADADVEAAEGEGGWTSYDAKRDTSS</sequence>
<organism evidence="2 3">
    <name type="scientific">Amycolatopsis pretoriensis</name>
    <dbReference type="NCBI Taxonomy" id="218821"/>
    <lineage>
        <taxon>Bacteria</taxon>
        <taxon>Bacillati</taxon>
        <taxon>Actinomycetota</taxon>
        <taxon>Actinomycetes</taxon>
        <taxon>Pseudonocardiales</taxon>
        <taxon>Pseudonocardiaceae</taxon>
        <taxon>Amycolatopsis</taxon>
    </lineage>
</organism>